<reference evidence="12" key="1">
    <citation type="submission" date="2010-06" db="EMBL/GenBank/DDBJ databases">
        <authorList>
            <person name="Jiang H."/>
            <person name="Abraham K."/>
            <person name="Ali S."/>
            <person name="Alsbrooks S.L."/>
            <person name="Anim B.N."/>
            <person name="Anosike U.S."/>
            <person name="Attaway T."/>
            <person name="Bandaranaike D.P."/>
            <person name="Battles P.K."/>
            <person name="Bell S.N."/>
            <person name="Bell A.V."/>
            <person name="Beltran B."/>
            <person name="Bickham C."/>
            <person name="Bustamante Y."/>
            <person name="Caleb T."/>
            <person name="Canada A."/>
            <person name="Cardenas V."/>
            <person name="Carter K."/>
            <person name="Chacko J."/>
            <person name="Chandrabose M.N."/>
            <person name="Chavez D."/>
            <person name="Chavez A."/>
            <person name="Chen L."/>
            <person name="Chu H.-S."/>
            <person name="Claassen K.J."/>
            <person name="Cockrell R."/>
            <person name="Collins M."/>
            <person name="Cooper J.A."/>
            <person name="Cree A."/>
            <person name="Curry S.M."/>
            <person name="Da Y."/>
            <person name="Dao M.D."/>
            <person name="Das B."/>
            <person name="Davila M.-L."/>
            <person name="Davy-Carroll L."/>
            <person name="Denson S."/>
            <person name="Dinh H."/>
            <person name="Ebong V.E."/>
            <person name="Edwards J.R."/>
            <person name="Egan A."/>
            <person name="El-Daye J."/>
            <person name="Escobedo L."/>
            <person name="Fernandez S."/>
            <person name="Fernando P.R."/>
            <person name="Flagg N."/>
            <person name="Forbes L.D."/>
            <person name="Fowler R.G."/>
            <person name="Fu Q."/>
            <person name="Gabisi R.A."/>
            <person name="Ganer J."/>
            <person name="Garbino Pronczuk A."/>
            <person name="Garcia R.M."/>
            <person name="Garner T."/>
            <person name="Garrett T.E."/>
            <person name="Gonzalez D.A."/>
            <person name="Hamid H."/>
            <person name="Hawkins E.S."/>
            <person name="Hirani K."/>
            <person name="Hogues M.E."/>
            <person name="Hollins B."/>
            <person name="Hsiao C.-H."/>
            <person name="Jabil R."/>
            <person name="James M.L."/>
            <person name="Jhangiani S.N."/>
            <person name="Johnson B."/>
            <person name="Johnson Q."/>
            <person name="Joshi V."/>
            <person name="Kalu J.B."/>
            <person name="Kam C."/>
            <person name="Kashfia A."/>
            <person name="Keebler J."/>
            <person name="Kisamo H."/>
            <person name="Kovar C.L."/>
            <person name="Lago L.A."/>
            <person name="Lai C.-Y."/>
            <person name="Laidlaw J."/>
            <person name="Lara F."/>
            <person name="Le T.-K."/>
            <person name="Lee S.L."/>
            <person name="Legall F.H."/>
            <person name="Lemon S.J."/>
            <person name="Lewis L.R."/>
            <person name="Li B."/>
            <person name="Liu Y."/>
            <person name="Liu Y.-S."/>
            <person name="Lopez J."/>
            <person name="Lozado R.J."/>
            <person name="Lu J."/>
            <person name="Madu R.C."/>
            <person name="Maheshwari M."/>
            <person name="Maheshwari R."/>
            <person name="Malloy K."/>
            <person name="Martinez E."/>
            <person name="Mathew T."/>
            <person name="Mercado I.C."/>
            <person name="Mercado C."/>
            <person name="Meyer B."/>
            <person name="Montgomery K."/>
            <person name="Morgan M.B."/>
            <person name="Munidasa M."/>
            <person name="Nazareth L.V."/>
            <person name="Nelson J."/>
            <person name="Ng B.M."/>
            <person name="Nguyen N.B."/>
            <person name="Nguyen P.Q."/>
            <person name="Nguyen T."/>
            <person name="Obregon M."/>
            <person name="Okwuonu G.O."/>
            <person name="Onwere C.G."/>
            <person name="Orozco G."/>
            <person name="Parra A."/>
            <person name="Patel S."/>
            <person name="Patil S."/>
            <person name="Perez A."/>
            <person name="Perez Y."/>
            <person name="Pham C."/>
            <person name="Primus E.L."/>
            <person name="Pu L.-L."/>
            <person name="Puazo M."/>
            <person name="Qin X."/>
            <person name="Quiroz J.B."/>
            <person name="Reese J."/>
            <person name="Richards S."/>
            <person name="Rives C.M."/>
            <person name="Robberts R."/>
            <person name="Ruiz S.J."/>
            <person name="Ruiz M.J."/>
            <person name="Santibanez J."/>
            <person name="Schneider B.W."/>
            <person name="Sisson I."/>
            <person name="Smith M."/>
            <person name="Sodergren E."/>
            <person name="Song X.-Z."/>
            <person name="Song B.B."/>
            <person name="Summersgill H."/>
            <person name="Thelus R."/>
            <person name="Thornton R.D."/>
            <person name="Trejos Z.Y."/>
            <person name="Usmani K."/>
            <person name="Vattathil S."/>
            <person name="Villasana D."/>
            <person name="Walker D.L."/>
            <person name="Wang S."/>
            <person name="Wang K."/>
            <person name="White C.S."/>
            <person name="Williams A.C."/>
            <person name="Williamson J."/>
            <person name="Wilson K."/>
            <person name="Woghiren I.O."/>
            <person name="Woodworth J.R."/>
            <person name="Worley K.C."/>
            <person name="Wright R.A."/>
            <person name="Wu W."/>
            <person name="Young L."/>
            <person name="Zhang L."/>
            <person name="Zhang J."/>
            <person name="Zhu Y."/>
            <person name="Muzny D.M."/>
            <person name="Weinstock G."/>
            <person name="Gibbs R.A."/>
        </authorList>
    </citation>
    <scope>NUCLEOTIDE SEQUENCE [LARGE SCALE GENOMIC DNA]</scope>
    <source>
        <strain evidence="12">LSR1</strain>
    </source>
</reference>
<dbReference type="GO" id="GO:0044613">
    <property type="term" value="C:nuclear pore central transport channel"/>
    <property type="evidence" value="ECO:0007669"/>
    <property type="project" value="TreeGrafter"/>
</dbReference>
<dbReference type="AlphaFoldDB" id="A0A8R2A6B9"/>
<dbReference type="Gene3D" id="1.20.5.170">
    <property type="match status" value="1"/>
</dbReference>
<evidence type="ECO:0000256" key="6">
    <source>
        <dbReference type="ARBA" id="ARBA00023010"/>
    </source>
</evidence>
<dbReference type="Proteomes" id="UP000007819">
    <property type="component" value="Chromosome A3"/>
</dbReference>
<evidence type="ECO:0000256" key="4">
    <source>
        <dbReference type="ARBA" id="ARBA00022816"/>
    </source>
</evidence>
<dbReference type="GO" id="GO:0006405">
    <property type="term" value="P:RNA export from nucleus"/>
    <property type="evidence" value="ECO:0007669"/>
    <property type="project" value="TreeGrafter"/>
</dbReference>
<keyword evidence="12" id="KW-1185">Reference proteome</keyword>
<dbReference type="PANTHER" id="PTHR12084:SF0">
    <property type="entry name" value="NUCLEAR PORE GLYCOPROTEIN P62"/>
    <property type="match status" value="1"/>
</dbReference>
<sequence length="489" mass="51365">MSFNFGTPKTTNQPSTFTMTTPAANTPWGSTQAPAGFSLGSNTQPAPTGFSLANTTQATTGFSLSSTTQASTGFSLGVTNQPSTGFTLGTTPASTGFSLGTTQASNVFSLGSNQTSTAFSLGATPTVSTGFSLASTTQAPTGFSLVTTQASAALPLATTQVSNAFSLGTVQASTAFSLGTTPAVSTSFSLAGTTQVSTGFSMGTTQASTGFSLTTTQASTGFSLATTKSSTGFSLGTSPAAPTGFSLGTTSATGFSLSSSGTTTAQATTIQTTAVITTQAPPVTSQSDSQSSAVQPTNFQQLIDLINNWTVSLENQEKQFLNQANEITVWDNMLTNQSAKLVKLYDILEQKEKEQVDIENELDFLLSQQKELEDCLVPLEQELQSAEVLSSLNNEREPIYKAAQEIDNQVKQMSGDIKEIVNNLNKANSKKDSDDDLDTICRILNCHMTALQYIEHNAENLSSMVSEVNEEHSRFLTAANDNSFISFRK</sequence>
<dbReference type="PANTHER" id="PTHR12084">
    <property type="entry name" value="NUCLEAR PORE GLYCOPROTEIN P62-RELATED"/>
    <property type="match status" value="1"/>
</dbReference>
<keyword evidence="5" id="KW-0653">Protein transport</keyword>
<dbReference type="EnsemblMetazoa" id="XM_001946860.3">
    <property type="protein sequence ID" value="XP_001946895.2"/>
    <property type="gene ID" value="LOC100163571"/>
</dbReference>
<dbReference type="GeneID" id="100163571"/>
<evidence type="ECO:0000259" key="10">
    <source>
        <dbReference type="Pfam" id="PF05064"/>
    </source>
</evidence>
<keyword evidence="9" id="KW-0175">Coiled coil</keyword>
<dbReference type="GO" id="GO:0051028">
    <property type="term" value="P:mRNA transport"/>
    <property type="evidence" value="ECO:0007669"/>
    <property type="project" value="UniProtKB-KW"/>
</dbReference>
<keyword evidence="8" id="KW-0539">Nucleus</keyword>
<evidence type="ECO:0000256" key="2">
    <source>
        <dbReference type="ARBA" id="ARBA00005911"/>
    </source>
</evidence>
<evidence type="ECO:0000256" key="1">
    <source>
        <dbReference type="ARBA" id="ARBA00004567"/>
    </source>
</evidence>
<evidence type="ECO:0000256" key="8">
    <source>
        <dbReference type="ARBA" id="ARBA00023242"/>
    </source>
</evidence>
<name>A0A8R2A6B9_ACYPI</name>
<dbReference type="GO" id="GO:0005543">
    <property type="term" value="F:phospholipid binding"/>
    <property type="evidence" value="ECO:0007669"/>
    <property type="project" value="TreeGrafter"/>
</dbReference>
<proteinExistence type="inferred from homology"/>
<evidence type="ECO:0000256" key="3">
    <source>
        <dbReference type="ARBA" id="ARBA00022448"/>
    </source>
</evidence>
<dbReference type="RefSeq" id="XP_001946895.2">
    <property type="nucleotide sequence ID" value="XM_001946860.3"/>
</dbReference>
<evidence type="ECO:0000313" key="11">
    <source>
        <dbReference type="EnsemblMetazoa" id="XP_001946895.2"/>
    </source>
</evidence>
<keyword evidence="6" id="KW-0811">Translocation</keyword>
<keyword evidence="7" id="KW-0906">Nuclear pore complex</keyword>
<comment type="subcellular location">
    <subcellularLocation>
        <location evidence="1">Nucleus</location>
        <location evidence="1">Nuclear pore complex</location>
    </subcellularLocation>
</comment>
<dbReference type="CTD" id="23636"/>
<protein>
    <recommendedName>
        <fullName evidence="10">Nucleoporin NSP1-like C-terminal domain-containing protein</fullName>
    </recommendedName>
</protein>
<reference evidence="11" key="2">
    <citation type="submission" date="2022-06" db="UniProtKB">
        <authorList>
            <consortium name="EnsemblMetazoa"/>
        </authorList>
    </citation>
    <scope>IDENTIFICATION</scope>
</reference>
<dbReference type="InterPro" id="IPR007758">
    <property type="entry name" value="Nucleoporin_NSP1_C"/>
</dbReference>
<comment type="similarity">
    <text evidence="2">Belongs to the nucleoporin NSP1/NUP62 family.</text>
</comment>
<evidence type="ECO:0000313" key="12">
    <source>
        <dbReference type="Proteomes" id="UP000007819"/>
    </source>
</evidence>
<dbReference type="GO" id="GO:0006606">
    <property type="term" value="P:protein import into nucleus"/>
    <property type="evidence" value="ECO:0007669"/>
    <property type="project" value="TreeGrafter"/>
</dbReference>
<dbReference type="Pfam" id="PF05064">
    <property type="entry name" value="Nsp1_C"/>
    <property type="match status" value="1"/>
</dbReference>
<keyword evidence="3" id="KW-0813">Transport</keyword>
<feature type="domain" description="Nucleoporin NSP1-like C-terminal" evidence="10">
    <location>
        <begin position="297"/>
        <end position="392"/>
    </location>
</feature>
<keyword evidence="4" id="KW-0509">mRNA transport</keyword>
<evidence type="ECO:0000256" key="7">
    <source>
        <dbReference type="ARBA" id="ARBA00023132"/>
    </source>
</evidence>
<dbReference type="OrthoDB" id="344345at2759"/>
<organism evidence="11 12">
    <name type="scientific">Acyrthosiphon pisum</name>
    <name type="common">Pea aphid</name>
    <dbReference type="NCBI Taxonomy" id="7029"/>
    <lineage>
        <taxon>Eukaryota</taxon>
        <taxon>Metazoa</taxon>
        <taxon>Ecdysozoa</taxon>
        <taxon>Arthropoda</taxon>
        <taxon>Hexapoda</taxon>
        <taxon>Insecta</taxon>
        <taxon>Pterygota</taxon>
        <taxon>Neoptera</taxon>
        <taxon>Paraneoptera</taxon>
        <taxon>Hemiptera</taxon>
        <taxon>Sternorrhyncha</taxon>
        <taxon>Aphidomorpha</taxon>
        <taxon>Aphidoidea</taxon>
        <taxon>Aphididae</taxon>
        <taxon>Macrosiphini</taxon>
        <taxon>Acyrthosiphon</taxon>
    </lineage>
</organism>
<dbReference type="InterPro" id="IPR026010">
    <property type="entry name" value="NSP1/NUP62"/>
</dbReference>
<feature type="coiled-coil region" evidence="9">
    <location>
        <begin position="403"/>
        <end position="430"/>
    </location>
</feature>
<dbReference type="GO" id="GO:0017056">
    <property type="term" value="F:structural constituent of nuclear pore"/>
    <property type="evidence" value="ECO:0007669"/>
    <property type="project" value="InterPro"/>
</dbReference>
<evidence type="ECO:0000256" key="9">
    <source>
        <dbReference type="SAM" id="Coils"/>
    </source>
</evidence>
<evidence type="ECO:0000256" key="5">
    <source>
        <dbReference type="ARBA" id="ARBA00022927"/>
    </source>
</evidence>
<dbReference type="KEGG" id="api:100163571"/>
<accession>A0A8R2A6B9</accession>
<feature type="coiled-coil region" evidence="9">
    <location>
        <begin position="341"/>
        <end position="368"/>
    </location>
</feature>